<protein>
    <recommendedName>
        <fullName evidence="3">Lipoprotein</fullName>
    </recommendedName>
</protein>
<proteinExistence type="predicted"/>
<evidence type="ECO:0000313" key="1">
    <source>
        <dbReference type="EMBL" id="OXB03507.1"/>
    </source>
</evidence>
<evidence type="ECO:0008006" key="3">
    <source>
        <dbReference type="Google" id="ProtNLM"/>
    </source>
</evidence>
<dbReference type="RefSeq" id="WP_089052389.1">
    <property type="nucleotide sequence ID" value="NZ_MUHA01000001.1"/>
</dbReference>
<accession>A0A226IBF0</accession>
<comment type="caution">
    <text evidence="1">The sequence shown here is derived from an EMBL/GenBank/DDBJ whole genome shotgun (WGS) entry which is preliminary data.</text>
</comment>
<sequence>MKKYASLVLLAFLLNGCDDGDLTVDTIDFDNVTAASCDPTTNTLIYKLKTQESLLLQLPQANGIVNDPNVYIYDIDNNQYRVVYRAYDGKVETTNICGAIPPRTPNVTEEWLGKTGKIVITTTQIATDPDVNGATRINGYNHNIVFQNITFAKPAGDQVEAEFPFGDYKTTVTPANLTFQNAASGEAFICPDNLTVYNYNTSFTLTIENFDQSLLDNVVTPPGKPRTGAIGATTNKLFYRTFLSGTGSISAGYFCQKTTPSLPAVNETWVGENTNADLKAEIQVTTEQSGPNFIHTIVLANVSLVKGNSKFRLGTSFLLGKITK</sequence>
<name>A0A226IBF0_9FLAO</name>
<dbReference type="Proteomes" id="UP000198336">
    <property type="component" value="Unassembled WGS sequence"/>
</dbReference>
<keyword evidence="2" id="KW-1185">Reference proteome</keyword>
<dbReference type="EMBL" id="MUHA01000001">
    <property type="protein sequence ID" value="OXB03507.1"/>
    <property type="molecule type" value="Genomic_DNA"/>
</dbReference>
<organism evidence="1 2">
    <name type="scientific">Flavobacterium oncorhynchi</name>
    <dbReference type="NCBI Taxonomy" id="728056"/>
    <lineage>
        <taxon>Bacteria</taxon>
        <taxon>Pseudomonadati</taxon>
        <taxon>Bacteroidota</taxon>
        <taxon>Flavobacteriia</taxon>
        <taxon>Flavobacteriales</taxon>
        <taxon>Flavobacteriaceae</taxon>
        <taxon>Flavobacterium</taxon>
    </lineage>
</organism>
<dbReference type="AlphaFoldDB" id="A0A226IBF0"/>
<gene>
    <name evidence="1" type="ORF">B0A75_00795</name>
</gene>
<evidence type="ECO:0000313" key="2">
    <source>
        <dbReference type="Proteomes" id="UP000198336"/>
    </source>
</evidence>
<reference evidence="1 2" key="1">
    <citation type="submission" date="2016-11" db="EMBL/GenBank/DDBJ databases">
        <title>Whole genomes of Flavobacteriaceae.</title>
        <authorList>
            <person name="Stine C."/>
            <person name="Li C."/>
            <person name="Tadesse D."/>
        </authorList>
    </citation>
    <scope>NUCLEOTIDE SEQUENCE [LARGE SCALE GENOMIC DNA]</scope>
    <source>
        <strain evidence="1 2">CCUG 59446</strain>
    </source>
</reference>